<evidence type="ECO:0000256" key="4">
    <source>
        <dbReference type="ARBA" id="ARBA00022692"/>
    </source>
</evidence>
<evidence type="ECO:0000313" key="9">
    <source>
        <dbReference type="Proteomes" id="UP000481583"/>
    </source>
</evidence>
<proteinExistence type="predicted"/>
<feature type="transmembrane region" description="Helical" evidence="7">
    <location>
        <begin position="305"/>
        <end position="326"/>
    </location>
</feature>
<dbReference type="InterPro" id="IPR011701">
    <property type="entry name" value="MFS"/>
</dbReference>
<dbReference type="RefSeq" id="WP_165232368.1">
    <property type="nucleotide sequence ID" value="NZ_JAAKZV010000012.1"/>
</dbReference>
<keyword evidence="6 7" id="KW-0472">Membrane</keyword>
<accession>A0A6G4TTI4</accession>
<dbReference type="EMBL" id="JAAKZV010000012">
    <property type="protein sequence ID" value="NGN63295.1"/>
    <property type="molecule type" value="Genomic_DNA"/>
</dbReference>
<comment type="caution">
    <text evidence="8">The sequence shown here is derived from an EMBL/GenBank/DDBJ whole genome shotgun (WGS) entry which is preliminary data.</text>
</comment>
<feature type="transmembrane region" description="Helical" evidence="7">
    <location>
        <begin position="280"/>
        <end position="299"/>
    </location>
</feature>
<keyword evidence="2" id="KW-0813">Transport</keyword>
<feature type="transmembrane region" description="Helical" evidence="7">
    <location>
        <begin position="80"/>
        <end position="97"/>
    </location>
</feature>
<dbReference type="Gene3D" id="1.20.1250.20">
    <property type="entry name" value="MFS general substrate transporter like domains"/>
    <property type="match status" value="1"/>
</dbReference>
<keyword evidence="4 7" id="KW-0812">Transmembrane</keyword>
<feature type="transmembrane region" description="Helical" evidence="7">
    <location>
        <begin position="49"/>
        <end position="68"/>
    </location>
</feature>
<dbReference type="InterPro" id="IPR050171">
    <property type="entry name" value="MFS_Transporters"/>
</dbReference>
<dbReference type="PANTHER" id="PTHR23517">
    <property type="entry name" value="RESISTANCE PROTEIN MDTM, PUTATIVE-RELATED-RELATED"/>
    <property type="match status" value="1"/>
</dbReference>
<evidence type="ECO:0000256" key="6">
    <source>
        <dbReference type="ARBA" id="ARBA00023136"/>
    </source>
</evidence>
<feature type="transmembrane region" description="Helical" evidence="7">
    <location>
        <begin position="244"/>
        <end position="268"/>
    </location>
</feature>
<dbReference type="GO" id="GO:0005886">
    <property type="term" value="C:plasma membrane"/>
    <property type="evidence" value="ECO:0007669"/>
    <property type="project" value="UniProtKB-SubCell"/>
</dbReference>
<dbReference type="GO" id="GO:0022857">
    <property type="term" value="F:transmembrane transporter activity"/>
    <property type="evidence" value="ECO:0007669"/>
    <property type="project" value="InterPro"/>
</dbReference>
<reference evidence="8 9" key="1">
    <citation type="submission" date="2020-02" db="EMBL/GenBank/DDBJ databases">
        <title>Whole-genome analyses of novel actinobacteria.</title>
        <authorList>
            <person name="Sahin N."/>
        </authorList>
    </citation>
    <scope>NUCLEOTIDE SEQUENCE [LARGE SCALE GENOMIC DNA]</scope>
    <source>
        <strain evidence="8 9">A7024</strain>
    </source>
</reference>
<protein>
    <submittedName>
        <fullName evidence="8">MFS transporter</fullName>
    </submittedName>
</protein>
<evidence type="ECO:0000256" key="1">
    <source>
        <dbReference type="ARBA" id="ARBA00004651"/>
    </source>
</evidence>
<dbReference type="PANTHER" id="PTHR23517:SF2">
    <property type="entry name" value="MULTIDRUG RESISTANCE PROTEIN MDTH"/>
    <property type="match status" value="1"/>
</dbReference>
<organism evidence="8 9">
    <name type="scientific">Streptomyces coryli</name>
    <dbReference type="NCBI Taxonomy" id="1128680"/>
    <lineage>
        <taxon>Bacteria</taxon>
        <taxon>Bacillati</taxon>
        <taxon>Actinomycetota</taxon>
        <taxon>Actinomycetes</taxon>
        <taxon>Kitasatosporales</taxon>
        <taxon>Streptomycetaceae</taxon>
        <taxon>Streptomyces</taxon>
    </lineage>
</organism>
<dbReference type="InterPro" id="IPR036259">
    <property type="entry name" value="MFS_trans_sf"/>
</dbReference>
<evidence type="ECO:0000256" key="5">
    <source>
        <dbReference type="ARBA" id="ARBA00022989"/>
    </source>
</evidence>
<evidence type="ECO:0000256" key="7">
    <source>
        <dbReference type="SAM" id="Phobius"/>
    </source>
</evidence>
<evidence type="ECO:0000313" key="8">
    <source>
        <dbReference type="EMBL" id="NGN63295.1"/>
    </source>
</evidence>
<dbReference type="PRINTS" id="PR01035">
    <property type="entry name" value="TCRTETA"/>
</dbReference>
<dbReference type="Proteomes" id="UP000481583">
    <property type="component" value="Unassembled WGS sequence"/>
</dbReference>
<dbReference type="AlphaFoldDB" id="A0A6G4TTI4"/>
<evidence type="ECO:0000256" key="2">
    <source>
        <dbReference type="ARBA" id="ARBA00022448"/>
    </source>
</evidence>
<evidence type="ECO:0000256" key="3">
    <source>
        <dbReference type="ARBA" id="ARBA00022475"/>
    </source>
</evidence>
<feature type="transmembrane region" description="Helical" evidence="7">
    <location>
        <begin position="145"/>
        <end position="162"/>
    </location>
</feature>
<feature type="transmembrane region" description="Helical" evidence="7">
    <location>
        <begin position="168"/>
        <end position="187"/>
    </location>
</feature>
<feature type="transmembrane region" description="Helical" evidence="7">
    <location>
        <begin position="375"/>
        <end position="394"/>
    </location>
</feature>
<name>A0A6G4TTI4_9ACTN</name>
<keyword evidence="5 7" id="KW-1133">Transmembrane helix</keyword>
<dbReference type="InterPro" id="IPR001958">
    <property type="entry name" value="Tet-R_TetA/multi-R_MdtG-like"/>
</dbReference>
<sequence>MPGHQIVPPPGSPRRLAYAQLANSVGDGAYYVTSALYFTDIVGLSPARVGLALTLGWGLGAVAGVPLGHLADRRGARGTAVLLSIATAAAVASFLFARSWPAFLAAALLYTCCQCGLGAARQALLAGLVEPDQRTAVRAHLQSTTNAGLAIGAALGGVALAIGTESAYLAAFALDAACFLLSALVLLRLPKLAPTPPATGGEATFGVVRDRPYALITVLNAVLLLYMPLLSLIIPLWIVRRTDAPAWLVSGLLVLNTVSVVVFQVRIAQRVNGITSAARAVRSAGALMLVACVGFAAAAHGSGAWVAALLLLAGAVIQVAAEMMLASGGWELSFGLAPEGKHGQYQGFFGSGQAVARMLGPLLLTSLILGWGAGGWLLLGGVFLAAGAGMVPAARWAAGDRAAGGSPAVKASSAAAPYSGPTAAP</sequence>
<keyword evidence="3" id="KW-1003">Cell membrane</keyword>
<comment type="subcellular location">
    <subcellularLocation>
        <location evidence="1">Cell membrane</location>
        <topology evidence="1">Multi-pass membrane protein</topology>
    </subcellularLocation>
</comment>
<gene>
    <name evidence="8" type="ORF">G5C51_05160</name>
</gene>
<feature type="transmembrane region" description="Helical" evidence="7">
    <location>
        <begin position="213"/>
        <end position="238"/>
    </location>
</feature>
<dbReference type="SUPFAM" id="SSF103473">
    <property type="entry name" value="MFS general substrate transporter"/>
    <property type="match status" value="1"/>
</dbReference>
<keyword evidence="9" id="KW-1185">Reference proteome</keyword>
<dbReference type="Pfam" id="PF07690">
    <property type="entry name" value="MFS_1"/>
    <property type="match status" value="1"/>
</dbReference>